<dbReference type="Proteomes" id="UP001152795">
    <property type="component" value="Unassembled WGS sequence"/>
</dbReference>
<evidence type="ECO:0000313" key="2">
    <source>
        <dbReference type="EMBL" id="CAB3989512.1"/>
    </source>
</evidence>
<keyword evidence="3" id="KW-1185">Reference proteome</keyword>
<accession>A0A7D9DP72</accession>
<sequence length="113" mass="12481">MVSDGDSKAFSAVEDTYDGIKVEKMDCVGHVQTLMGKHLMNLKATTKGKLEDGKTIGGHGRLTEEKIKQIQRYYGLGAGANPTEKDVAVYTMKKNIIAISHHCVKSEDREKQQ</sequence>
<proteinExistence type="predicted"/>
<reference evidence="2" key="1">
    <citation type="submission" date="2020-04" db="EMBL/GenBank/DDBJ databases">
        <authorList>
            <person name="Alioto T."/>
            <person name="Alioto T."/>
            <person name="Gomez Garrido J."/>
        </authorList>
    </citation>
    <scope>NUCLEOTIDE SEQUENCE</scope>
    <source>
        <strain evidence="2">A484AB</strain>
    </source>
</reference>
<evidence type="ECO:0000259" key="1">
    <source>
        <dbReference type="Pfam" id="PF20700"/>
    </source>
</evidence>
<dbReference type="EMBL" id="CACRXK020001500">
    <property type="protein sequence ID" value="CAB3989512.1"/>
    <property type="molecule type" value="Genomic_DNA"/>
</dbReference>
<dbReference type="InterPro" id="IPR049012">
    <property type="entry name" value="Mutator_transp_dom"/>
</dbReference>
<organism evidence="2 3">
    <name type="scientific">Paramuricea clavata</name>
    <name type="common">Red gorgonian</name>
    <name type="synonym">Violescent sea-whip</name>
    <dbReference type="NCBI Taxonomy" id="317549"/>
    <lineage>
        <taxon>Eukaryota</taxon>
        <taxon>Metazoa</taxon>
        <taxon>Cnidaria</taxon>
        <taxon>Anthozoa</taxon>
        <taxon>Octocorallia</taxon>
        <taxon>Malacalcyonacea</taxon>
        <taxon>Plexauridae</taxon>
        <taxon>Paramuricea</taxon>
    </lineage>
</organism>
<dbReference type="AlphaFoldDB" id="A0A7D9DP72"/>
<evidence type="ECO:0000313" key="3">
    <source>
        <dbReference type="Proteomes" id="UP001152795"/>
    </source>
</evidence>
<dbReference type="OrthoDB" id="10060618at2759"/>
<dbReference type="Pfam" id="PF20700">
    <property type="entry name" value="Mutator"/>
    <property type="match status" value="1"/>
</dbReference>
<gene>
    <name evidence="2" type="ORF">PACLA_8A001468</name>
</gene>
<comment type="caution">
    <text evidence="2">The sequence shown here is derived from an EMBL/GenBank/DDBJ whole genome shotgun (WGS) entry which is preliminary data.</text>
</comment>
<name>A0A7D9DP72_PARCT</name>
<protein>
    <recommendedName>
        <fullName evidence="1">Mutator-like transposase domain-containing protein</fullName>
    </recommendedName>
</protein>
<feature type="domain" description="Mutator-like transposase" evidence="1">
    <location>
        <begin position="2"/>
        <end position="106"/>
    </location>
</feature>